<dbReference type="EMBL" id="JABSTQ010010120">
    <property type="protein sequence ID" value="KAG0423284.1"/>
    <property type="molecule type" value="Genomic_DNA"/>
</dbReference>
<reference evidence="1 2" key="1">
    <citation type="journal article" date="2020" name="Cell">
        <title>Large-Scale Comparative Analyses of Tick Genomes Elucidate Their Genetic Diversity and Vector Capacities.</title>
        <authorList>
            <consortium name="Tick Genome and Microbiome Consortium (TIGMIC)"/>
            <person name="Jia N."/>
            <person name="Wang J."/>
            <person name="Shi W."/>
            <person name="Du L."/>
            <person name="Sun Y."/>
            <person name="Zhan W."/>
            <person name="Jiang J.F."/>
            <person name="Wang Q."/>
            <person name="Zhang B."/>
            <person name="Ji P."/>
            <person name="Bell-Sakyi L."/>
            <person name="Cui X.M."/>
            <person name="Yuan T.T."/>
            <person name="Jiang B.G."/>
            <person name="Yang W.F."/>
            <person name="Lam T.T."/>
            <person name="Chang Q.C."/>
            <person name="Ding S.J."/>
            <person name="Wang X.J."/>
            <person name="Zhu J.G."/>
            <person name="Ruan X.D."/>
            <person name="Zhao L."/>
            <person name="Wei J.T."/>
            <person name="Ye R.Z."/>
            <person name="Que T.C."/>
            <person name="Du C.H."/>
            <person name="Zhou Y.H."/>
            <person name="Cheng J.X."/>
            <person name="Dai P.F."/>
            <person name="Guo W.B."/>
            <person name="Han X.H."/>
            <person name="Huang E.J."/>
            <person name="Li L.F."/>
            <person name="Wei W."/>
            <person name="Gao Y.C."/>
            <person name="Liu J.Z."/>
            <person name="Shao H.Z."/>
            <person name="Wang X."/>
            <person name="Wang C.C."/>
            <person name="Yang T.C."/>
            <person name="Huo Q.B."/>
            <person name="Li W."/>
            <person name="Chen H.Y."/>
            <person name="Chen S.E."/>
            <person name="Zhou L.G."/>
            <person name="Ni X.B."/>
            <person name="Tian J.H."/>
            <person name="Sheng Y."/>
            <person name="Liu T."/>
            <person name="Pan Y.S."/>
            <person name="Xia L.Y."/>
            <person name="Li J."/>
            <person name="Zhao F."/>
            <person name="Cao W.C."/>
        </authorList>
    </citation>
    <scope>NUCLEOTIDE SEQUENCE [LARGE SCALE GENOMIC DNA]</scope>
    <source>
        <strain evidence="1">Iper-2018</strain>
    </source>
</reference>
<organism evidence="1 2">
    <name type="scientific">Ixodes persulcatus</name>
    <name type="common">Taiga tick</name>
    <dbReference type="NCBI Taxonomy" id="34615"/>
    <lineage>
        <taxon>Eukaryota</taxon>
        <taxon>Metazoa</taxon>
        <taxon>Ecdysozoa</taxon>
        <taxon>Arthropoda</taxon>
        <taxon>Chelicerata</taxon>
        <taxon>Arachnida</taxon>
        <taxon>Acari</taxon>
        <taxon>Parasitiformes</taxon>
        <taxon>Ixodida</taxon>
        <taxon>Ixodoidea</taxon>
        <taxon>Ixodidae</taxon>
        <taxon>Ixodinae</taxon>
        <taxon>Ixodes</taxon>
    </lineage>
</organism>
<gene>
    <name evidence="1" type="ORF">HPB47_000937</name>
</gene>
<keyword evidence="2" id="KW-1185">Reference proteome</keyword>
<comment type="caution">
    <text evidence="1">The sequence shown here is derived from an EMBL/GenBank/DDBJ whole genome shotgun (WGS) entry which is preliminary data.</text>
</comment>
<evidence type="ECO:0000313" key="1">
    <source>
        <dbReference type="EMBL" id="KAG0423284.1"/>
    </source>
</evidence>
<sequence length="172" mass="18142">MKTDKGYRTSASEGNLYQRSGSYLKLVGKTTLLGSRGPSTRPSYAARSAAAATTTATGRRPTKTRTATKVHLSVTLPATAPGVPTRPQAAGPHRGSLLIVYGLSSNKMNAEKLFNLLCLYGDVVNITEEQERLCHGADGGPPGQAESSASPKKRTVLQHQEAARVLKPGAPE</sequence>
<protein>
    <submittedName>
        <fullName evidence="1">Uncharacterized protein</fullName>
    </submittedName>
</protein>
<accession>A0AC60PQH2</accession>
<dbReference type="Proteomes" id="UP000805193">
    <property type="component" value="Unassembled WGS sequence"/>
</dbReference>
<proteinExistence type="predicted"/>
<name>A0AC60PQH2_IXOPE</name>
<evidence type="ECO:0000313" key="2">
    <source>
        <dbReference type="Proteomes" id="UP000805193"/>
    </source>
</evidence>